<sequence length="487" mass="51008">MQRFQQYIGGAFEDGAACFESLDPATGTAWALMPNASAADVGRAVDAAWAAFHAPAWAGLTASARGKLLYKLADLVQAAAPQLAALETRDTGKIIRETSAQIAYVAEYYRYYAGLADKIEGAHLPIDKPDMEVWLRREPIGVVAAIVPWNSQLFLSAVKLGPALAAGCTVVLKASEDGPAPMLEFARLVDQAGFPPGVVNILTGGPAAGAALTSHPKVAHIAFTGGPETARHVVRGSAENLASTSLELGGKSPFIVFDDADLDSAVNAQISGIFAATGQSCVAGSRLIIQASVKDAFLNKLKAKAEAIRIAAPDQMTTEVGPLCTLRQRTRIADLVAQSLGQGAQLVTGGVVPDGPGFYYPPTILDCSGLPDAAGLKQEFFGPVLSVISFETEAQALALANDTVYGLASGVFTRSLTRAHRMIRGIRAGVVWVNTYRAVSPIAPFGGHGLSGHGREGGLAAALDYTTVKTVWLRTSDDPIPDPFVMR</sequence>
<evidence type="ECO:0000256" key="1">
    <source>
        <dbReference type="ARBA" id="ARBA00009986"/>
    </source>
</evidence>
<dbReference type="Gene3D" id="3.40.309.10">
    <property type="entry name" value="Aldehyde Dehydrogenase, Chain A, domain 2"/>
    <property type="match status" value="1"/>
</dbReference>
<feature type="domain" description="Aldehyde dehydrogenase" evidence="5">
    <location>
        <begin position="18"/>
        <end position="471"/>
    </location>
</feature>
<feature type="active site" evidence="3">
    <location>
        <position position="247"/>
    </location>
</feature>
<dbReference type="PANTHER" id="PTHR11699">
    <property type="entry name" value="ALDEHYDE DEHYDROGENASE-RELATED"/>
    <property type="match status" value="1"/>
</dbReference>
<dbReference type="RefSeq" id="WP_284326418.1">
    <property type="nucleotide sequence ID" value="NZ_BSPP01000011.1"/>
</dbReference>
<accession>A0AA37U478</accession>
<protein>
    <submittedName>
        <fullName evidence="6">Carnitine dehydratase</fullName>
    </submittedName>
</protein>
<dbReference type="InterPro" id="IPR016163">
    <property type="entry name" value="Ald_DH_C"/>
</dbReference>
<dbReference type="Proteomes" id="UP001157355">
    <property type="component" value="Unassembled WGS sequence"/>
</dbReference>
<evidence type="ECO:0000256" key="4">
    <source>
        <dbReference type="RuleBase" id="RU003345"/>
    </source>
</evidence>
<keyword evidence="7" id="KW-1185">Reference proteome</keyword>
<dbReference type="CDD" id="cd07114">
    <property type="entry name" value="ALDH_DhaS"/>
    <property type="match status" value="1"/>
</dbReference>
<dbReference type="SUPFAM" id="SSF53720">
    <property type="entry name" value="ALDH-like"/>
    <property type="match status" value="1"/>
</dbReference>
<gene>
    <name evidence="6" type="ORF">GCM10010873_32200</name>
</gene>
<comment type="caution">
    <text evidence="6">The sequence shown here is derived from an EMBL/GenBank/DDBJ whole genome shotgun (WGS) entry which is preliminary data.</text>
</comment>
<dbReference type="GO" id="GO:0016620">
    <property type="term" value="F:oxidoreductase activity, acting on the aldehyde or oxo group of donors, NAD or NADP as acceptor"/>
    <property type="evidence" value="ECO:0007669"/>
    <property type="project" value="InterPro"/>
</dbReference>
<dbReference type="InterPro" id="IPR016162">
    <property type="entry name" value="Ald_DH_N"/>
</dbReference>
<dbReference type="Gene3D" id="3.40.605.10">
    <property type="entry name" value="Aldehyde Dehydrogenase, Chain A, domain 1"/>
    <property type="match status" value="1"/>
</dbReference>
<evidence type="ECO:0000313" key="7">
    <source>
        <dbReference type="Proteomes" id="UP001157355"/>
    </source>
</evidence>
<evidence type="ECO:0000256" key="2">
    <source>
        <dbReference type="ARBA" id="ARBA00023002"/>
    </source>
</evidence>
<dbReference type="FunFam" id="3.40.605.10:FF:000007">
    <property type="entry name" value="NAD/NADP-dependent betaine aldehyde dehydrogenase"/>
    <property type="match status" value="1"/>
</dbReference>
<proteinExistence type="inferred from homology"/>
<name>A0AA37U478_9RHOB</name>
<evidence type="ECO:0000313" key="6">
    <source>
        <dbReference type="EMBL" id="GLS88246.1"/>
    </source>
</evidence>
<reference evidence="6 7" key="1">
    <citation type="journal article" date="2014" name="Int. J. Syst. Evol. Microbiol.">
        <title>Complete genome sequence of Corynebacterium casei LMG S-19264T (=DSM 44701T), isolated from a smear-ripened cheese.</title>
        <authorList>
            <consortium name="US DOE Joint Genome Institute (JGI-PGF)"/>
            <person name="Walter F."/>
            <person name="Albersmeier A."/>
            <person name="Kalinowski J."/>
            <person name="Ruckert C."/>
        </authorList>
    </citation>
    <scope>NUCLEOTIDE SEQUENCE [LARGE SCALE GENOMIC DNA]</scope>
    <source>
        <strain evidence="6 7">NBRC 111766</strain>
    </source>
</reference>
<evidence type="ECO:0000256" key="3">
    <source>
        <dbReference type="PROSITE-ProRule" id="PRU10007"/>
    </source>
</evidence>
<dbReference type="PROSITE" id="PS00070">
    <property type="entry name" value="ALDEHYDE_DEHYDR_CYS"/>
    <property type="match status" value="1"/>
</dbReference>
<keyword evidence="2 4" id="KW-0560">Oxidoreductase</keyword>
<dbReference type="PROSITE" id="PS00687">
    <property type="entry name" value="ALDEHYDE_DEHYDR_GLU"/>
    <property type="match status" value="1"/>
</dbReference>
<dbReference type="InterPro" id="IPR015590">
    <property type="entry name" value="Aldehyde_DH_dom"/>
</dbReference>
<organism evidence="6 7">
    <name type="scientific">Cypionkella aquatica</name>
    <dbReference type="NCBI Taxonomy" id="1756042"/>
    <lineage>
        <taxon>Bacteria</taxon>
        <taxon>Pseudomonadati</taxon>
        <taxon>Pseudomonadota</taxon>
        <taxon>Alphaproteobacteria</taxon>
        <taxon>Rhodobacterales</taxon>
        <taxon>Paracoccaceae</taxon>
        <taxon>Cypionkella</taxon>
    </lineage>
</organism>
<dbReference type="InterPro" id="IPR016161">
    <property type="entry name" value="Ald_DH/histidinol_DH"/>
</dbReference>
<evidence type="ECO:0000259" key="5">
    <source>
        <dbReference type="Pfam" id="PF00171"/>
    </source>
</evidence>
<dbReference type="InterPro" id="IPR016160">
    <property type="entry name" value="Ald_DH_CS_CYS"/>
</dbReference>
<dbReference type="EMBL" id="BSPP01000011">
    <property type="protein sequence ID" value="GLS88246.1"/>
    <property type="molecule type" value="Genomic_DNA"/>
</dbReference>
<dbReference type="AlphaFoldDB" id="A0AA37U478"/>
<dbReference type="InterPro" id="IPR029510">
    <property type="entry name" value="Ald_DH_CS_GLU"/>
</dbReference>
<dbReference type="Pfam" id="PF00171">
    <property type="entry name" value="Aldedh"/>
    <property type="match status" value="1"/>
</dbReference>
<comment type="similarity">
    <text evidence="1 4">Belongs to the aldehyde dehydrogenase family.</text>
</comment>